<accession>A0A178VG16</accession>
<dbReference type="Proteomes" id="UP000078284">
    <property type="component" value="Chromosome 3"/>
</dbReference>
<dbReference type="AlphaFoldDB" id="A0A178VG16"/>
<evidence type="ECO:0000256" key="6">
    <source>
        <dbReference type="ARBA" id="ARBA00023125"/>
    </source>
</evidence>
<dbReference type="EMBL" id="CACSHJ010000089">
    <property type="protein sequence ID" value="CAA0385290.1"/>
    <property type="molecule type" value="Genomic_DNA"/>
</dbReference>
<dbReference type="EMBL" id="CACRSJ010000106">
    <property type="protein sequence ID" value="VYS59867.1"/>
    <property type="molecule type" value="Genomic_DNA"/>
</dbReference>
<keyword evidence="6" id="KW-0238">DNA-binding</keyword>
<feature type="domain" description="NAC" evidence="12">
    <location>
        <begin position="13"/>
        <end position="164"/>
    </location>
</feature>
<evidence type="ECO:0000256" key="1">
    <source>
        <dbReference type="ARBA" id="ARBA00004123"/>
    </source>
</evidence>
<evidence type="ECO:0000256" key="7">
    <source>
        <dbReference type="ARBA" id="ARBA00023136"/>
    </source>
</evidence>
<dbReference type="PROSITE" id="PS51005">
    <property type="entry name" value="NAC"/>
    <property type="match status" value="1"/>
</dbReference>
<dbReference type="ExpressionAtlas" id="A0A178VG16">
    <property type="expression patterns" value="baseline and differential"/>
</dbReference>
<reference evidence="15 17" key="3">
    <citation type="submission" date="2019-11" db="EMBL/GenBank/DDBJ databases">
        <authorList>
            <person name="Jiao W.-B."/>
            <person name="Schneeberger K."/>
        </authorList>
    </citation>
    <scope>NUCLEOTIDE SEQUENCE [LARGE SCALE GENOMIC DNA]</scope>
    <source>
        <strain evidence="17">cv. An-1</strain>
        <strain evidence="18">cv. C24</strain>
    </source>
</reference>
<name>A0A178VG16_ARATH</name>
<evidence type="ECO:0000256" key="2">
    <source>
        <dbReference type="ARBA" id="ARBA00004167"/>
    </source>
</evidence>
<dbReference type="Pfam" id="PF02365">
    <property type="entry name" value="NAM"/>
    <property type="match status" value="1"/>
</dbReference>
<dbReference type="GO" id="GO:0006355">
    <property type="term" value="P:regulation of DNA-templated transcription"/>
    <property type="evidence" value="ECO:0007669"/>
    <property type="project" value="InterPro"/>
</dbReference>
<gene>
    <name evidence="14" type="ordered locus">AXX17_At3g43660</name>
    <name evidence="15" type="ORF">AN1_LOCUS15303</name>
    <name evidence="13" type="ORF">C24_LOCUS15183</name>
</gene>
<evidence type="ECO:0000256" key="4">
    <source>
        <dbReference type="ARBA" id="ARBA00022989"/>
    </source>
</evidence>
<reference evidence="14" key="2">
    <citation type="submission" date="2016-03" db="EMBL/GenBank/DDBJ databases">
        <title>Full-length assembly of Arabidopsis thaliana Ler reveals the complement of translocations and inversions.</title>
        <authorList>
            <person name="Zapata L."/>
            <person name="Schneeberger K."/>
            <person name="Ossowski S."/>
        </authorList>
    </citation>
    <scope>NUCLEOTIDE SEQUENCE [LARGE SCALE GENOMIC DNA]</scope>
    <source>
        <tissue evidence="14">Leaf</tissue>
    </source>
</reference>
<dbReference type="GO" id="GO:0016020">
    <property type="term" value="C:membrane"/>
    <property type="evidence" value="ECO:0007669"/>
    <property type="project" value="UniProtKB-SubCell"/>
</dbReference>
<keyword evidence="4" id="KW-1133">Transmembrane helix</keyword>
<dbReference type="PANTHER" id="PTHR31744:SF216">
    <property type="entry name" value="NAC TRANSCRIPTION FACTOR"/>
    <property type="match status" value="1"/>
</dbReference>
<dbReference type="EMBL" id="LUHQ01000003">
    <property type="protein sequence ID" value="OAP05300.1"/>
    <property type="molecule type" value="Genomic_DNA"/>
</dbReference>
<dbReference type="InterPro" id="IPR036093">
    <property type="entry name" value="NAC_dom_sf"/>
</dbReference>
<dbReference type="SUPFAM" id="SSF101941">
    <property type="entry name" value="NAC domain"/>
    <property type="match status" value="1"/>
</dbReference>
<evidence type="ECO:0000313" key="16">
    <source>
        <dbReference type="Proteomes" id="UP000078284"/>
    </source>
</evidence>
<evidence type="ECO:0000256" key="8">
    <source>
        <dbReference type="ARBA" id="ARBA00023159"/>
    </source>
</evidence>
<dbReference type="Proteomes" id="UP000426265">
    <property type="component" value="Unassembled WGS sequence"/>
</dbReference>
<dbReference type="OrthoDB" id="737278at2759"/>
<reference evidence="16" key="1">
    <citation type="journal article" date="2016" name="Proc. Natl. Acad. Sci. U.S.A.">
        <title>Chromosome-level assembly of Arabidopsis thaliana Ler reveals the extent of translocation and inversion polymorphisms.</title>
        <authorList>
            <person name="Zapata L."/>
            <person name="Ding J."/>
            <person name="Willing E.M."/>
            <person name="Hartwig B."/>
            <person name="Bezdan D."/>
            <person name="Jiao W.B."/>
            <person name="Patel V."/>
            <person name="Velikkakam James G."/>
            <person name="Koornneef M."/>
            <person name="Ossowski S."/>
            <person name="Schneeberger K."/>
        </authorList>
    </citation>
    <scope>NUCLEOTIDE SEQUENCE [LARGE SCALE GENOMIC DNA]</scope>
    <source>
        <strain evidence="16">cv. Landsberg erecta</strain>
    </source>
</reference>
<evidence type="ECO:0000256" key="5">
    <source>
        <dbReference type="ARBA" id="ARBA00023015"/>
    </source>
</evidence>
<keyword evidence="8" id="KW-0010">Activator</keyword>
<keyword evidence="3" id="KW-0812">Transmembrane</keyword>
<keyword evidence="7" id="KW-0472">Membrane</keyword>
<feature type="region of interest" description="Disordered" evidence="11">
    <location>
        <begin position="172"/>
        <end position="191"/>
    </location>
</feature>
<accession>A0A5S9XJK4</accession>
<dbReference type="GO" id="GO:0005634">
    <property type="term" value="C:nucleus"/>
    <property type="evidence" value="ECO:0007669"/>
    <property type="project" value="UniProtKB-SubCell"/>
</dbReference>
<evidence type="ECO:0000313" key="15">
    <source>
        <dbReference type="EMBL" id="VYS59867.1"/>
    </source>
</evidence>
<evidence type="ECO:0000256" key="10">
    <source>
        <dbReference type="ARBA" id="ARBA00023242"/>
    </source>
</evidence>
<organism evidence="14 16">
    <name type="scientific">Arabidopsis thaliana</name>
    <name type="common">Mouse-ear cress</name>
    <dbReference type="NCBI Taxonomy" id="3702"/>
    <lineage>
        <taxon>Eukaryota</taxon>
        <taxon>Viridiplantae</taxon>
        <taxon>Streptophyta</taxon>
        <taxon>Embryophyta</taxon>
        <taxon>Tracheophyta</taxon>
        <taxon>Spermatophyta</taxon>
        <taxon>Magnoliopsida</taxon>
        <taxon>eudicotyledons</taxon>
        <taxon>Gunneridae</taxon>
        <taxon>Pentapetalae</taxon>
        <taxon>rosids</taxon>
        <taxon>malvids</taxon>
        <taxon>Brassicales</taxon>
        <taxon>Brassicaceae</taxon>
        <taxon>Camelineae</taxon>
        <taxon>Arabidopsis</taxon>
    </lineage>
</organism>
<evidence type="ECO:0000313" key="13">
    <source>
        <dbReference type="EMBL" id="CAA0385290.1"/>
    </source>
</evidence>
<dbReference type="FunFam" id="2.170.150.80:FF:000002">
    <property type="entry name" value="Nac domain-containing protein 86"/>
    <property type="match status" value="1"/>
</dbReference>
<dbReference type="GO" id="GO:0000976">
    <property type="term" value="F:transcription cis-regulatory region binding"/>
    <property type="evidence" value="ECO:0007669"/>
    <property type="project" value="UniProtKB-ARBA"/>
</dbReference>
<dbReference type="Proteomes" id="UP000434276">
    <property type="component" value="Unassembled WGS sequence"/>
</dbReference>
<protein>
    <submittedName>
        <fullName evidence="14">NTL6</fullName>
    </submittedName>
</protein>
<dbReference type="InterPro" id="IPR003441">
    <property type="entry name" value="NAC-dom"/>
</dbReference>
<evidence type="ECO:0000256" key="9">
    <source>
        <dbReference type="ARBA" id="ARBA00023163"/>
    </source>
</evidence>
<dbReference type="PANTHER" id="PTHR31744">
    <property type="entry name" value="PROTEIN CUP-SHAPED COTYLEDON 2-RELATED"/>
    <property type="match status" value="1"/>
</dbReference>
<proteinExistence type="predicted"/>
<evidence type="ECO:0000313" key="18">
    <source>
        <dbReference type="Proteomes" id="UP000434276"/>
    </source>
</evidence>
<keyword evidence="10" id="KW-0539">Nucleus</keyword>
<comment type="subcellular location">
    <subcellularLocation>
        <location evidence="2">Membrane</location>
        <topology evidence="2">Single-pass membrane protein</topology>
    </subcellularLocation>
    <subcellularLocation>
        <location evidence="1">Nucleus</location>
    </subcellularLocation>
</comment>
<evidence type="ECO:0000259" key="12">
    <source>
        <dbReference type="PROSITE" id="PS51005"/>
    </source>
</evidence>
<sequence length="469" mass="52554">MNQNLHVLSMDSLPVGLRFRPTDEELIRYYLRRKINGHDDDVKAIREIDICKWEPWDLPDFSVIKTKDSEWLYFCPLDRKYPSGSRQNRATVAGYWKATGKDRKIKSGKTNIIGVKRTLVFHAGRAPRGTRTNWIIHEYRATEDDLSGTNPGQSPFVICKLFKKEELVLGEEDSKSDEVEEPAVSSPTVEVTKSEVSEVIKTEDVKRHDIAESSLVISGDSHSDACDEATTAELVDFKWYPELESLDFTLFSPLHSQVQSELGSSYNTFQPGSSNFSGNNNNSFQIQTQYGTNEVDTYISDFLDSILKSPDEDPEKHKYVLQSGFDVVAPDQIAQVYQQGSAVDMSNDVSVTGIQIKSRQAQPSGYTNDYIAQGNGPRRLRLQSNFNGINTKNPELQAIKREAEDTVGESIKKRCGKLMRSKNVTGFVFKKITSVKCSYGGLFRAAVVAVVFLMSVCSLTVDFRASAVS</sequence>
<evidence type="ECO:0000256" key="11">
    <source>
        <dbReference type="SAM" id="MobiDB-lite"/>
    </source>
</evidence>
<dbReference type="Gene3D" id="2.170.150.80">
    <property type="entry name" value="NAC domain"/>
    <property type="match status" value="1"/>
</dbReference>
<evidence type="ECO:0000313" key="14">
    <source>
        <dbReference type="EMBL" id="OAP05300.1"/>
    </source>
</evidence>
<keyword evidence="9" id="KW-0804">Transcription</keyword>
<evidence type="ECO:0000256" key="3">
    <source>
        <dbReference type="ARBA" id="ARBA00022692"/>
    </source>
</evidence>
<keyword evidence="5" id="KW-0805">Transcription regulation</keyword>
<evidence type="ECO:0000313" key="17">
    <source>
        <dbReference type="Proteomes" id="UP000426265"/>
    </source>
</evidence>